<dbReference type="AlphaFoldDB" id="A0AAJ5CYP5"/>
<sequence>MPMIDALIPADSLTPAAEAQLFRELTDILIKAEGYDPGSQIARGVTVLNLHRPAGVFVGGEPSKLPRYRIVPTVPEGQYTDESRKALVREITEAFARAENTTFEDIAPRVWVFPTEIPDGQWGSRGTIRTVPDIHAMLVNDPSKRSVGEARLARRRREKARSMLEATLDAVRHGTVEADRDSACMMKNTQPEAL</sequence>
<gene>
    <name evidence="2" type="ORF">NCTC13159_00210</name>
    <name evidence="1" type="ORF">RO07_19980</name>
</gene>
<dbReference type="EMBL" id="UGSJ01000001">
    <property type="protein sequence ID" value="SUA88760.1"/>
    <property type="molecule type" value="Genomic_DNA"/>
</dbReference>
<evidence type="ECO:0000313" key="2">
    <source>
        <dbReference type="EMBL" id="SUA88760.1"/>
    </source>
</evidence>
<reference evidence="3" key="1">
    <citation type="submission" date="2014-12" db="EMBL/GenBank/DDBJ databases">
        <title>Complete Genome Sequencing of Pandoraea pulmonicola DSM 16583.</title>
        <authorList>
            <person name="Chan K.-G."/>
        </authorList>
    </citation>
    <scope>NUCLEOTIDE SEQUENCE [LARGE SCALE GENOMIC DNA]</scope>
    <source>
        <strain evidence="3">DSM 16583</strain>
    </source>
</reference>
<protein>
    <submittedName>
        <fullName evidence="2">Tautomerase enzyme</fullName>
    </submittedName>
</protein>
<dbReference type="Gene3D" id="3.30.429.10">
    <property type="entry name" value="Macrophage Migration Inhibitory Factor"/>
    <property type="match status" value="1"/>
</dbReference>
<evidence type="ECO:0000313" key="3">
    <source>
        <dbReference type="Proteomes" id="UP000035086"/>
    </source>
</evidence>
<accession>A0AAJ5CYP5</accession>
<dbReference type="KEGG" id="ppul:RO07_19980"/>
<dbReference type="EMBL" id="CP010310">
    <property type="protein sequence ID" value="APD13453.1"/>
    <property type="molecule type" value="Genomic_DNA"/>
</dbReference>
<dbReference type="SUPFAM" id="SSF55331">
    <property type="entry name" value="Tautomerase/MIF"/>
    <property type="match status" value="1"/>
</dbReference>
<dbReference type="Proteomes" id="UP000254589">
    <property type="component" value="Unassembled WGS sequence"/>
</dbReference>
<name>A0AAJ5CYP5_PANPU</name>
<organism evidence="2 4">
    <name type="scientific">Pandoraea pulmonicola</name>
    <dbReference type="NCBI Taxonomy" id="93221"/>
    <lineage>
        <taxon>Bacteria</taxon>
        <taxon>Pseudomonadati</taxon>
        <taxon>Pseudomonadota</taxon>
        <taxon>Betaproteobacteria</taxon>
        <taxon>Burkholderiales</taxon>
        <taxon>Burkholderiaceae</taxon>
        <taxon>Pandoraea</taxon>
    </lineage>
</organism>
<keyword evidence="3" id="KW-1185">Reference proteome</keyword>
<dbReference type="RefSeq" id="WP_052267212.1">
    <property type="nucleotide sequence ID" value="NZ_CP010310.2"/>
</dbReference>
<evidence type="ECO:0000313" key="1">
    <source>
        <dbReference type="EMBL" id="APD13453.1"/>
    </source>
</evidence>
<reference evidence="2 4" key="3">
    <citation type="submission" date="2018-06" db="EMBL/GenBank/DDBJ databases">
        <authorList>
            <consortium name="Pathogen Informatics"/>
            <person name="Doyle S."/>
        </authorList>
    </citation>
    <scope>NUCLEOTIDE SEQUENCE [LARGE SCALE GENOMIC DNA]</scope>
    <source>
        <strain evidence="2 4">NCTC13159</strain>
    </source>
</reference>
<proteinExistence type="predicted"/>
<dbReference type="InterPro" id="IPR014347">
    <property type="entry name" value="Tautomerase/MIF_sf"/>
</dbReference>
<evidence type="ECO:0000313" key="4">
    <source>
        <dbReference type="Proteomes" id="UP000254589"/>
    </source>
</evidence>
<reference evidence="1" key="2">
    <citation type="submission" date="2016-11" db="EMBL/GenBank/DDBJ databases">
        <title>Complete Genome Sequencing of Pandoraea pulmonicola DSM 16583.</title>
        <authorList>
            <person name="Chan K.-G."/>
        </authorList>
    </citation>
    <scope>NUCLEOTIDE SEQUENCE</scope>
    <source>
        <strain evidence="1">DSM 16583</strain>
    </source>
</reference>
<dbReference type="Proteomes" id="UP000035086">
    <property type="component" value="Chromosome"/>
</dbReference>